<evidence type="ECO:0000313" key="3">
    <source>
        <dbReference type="Proteomes" id="UP000215126"/>
    </source>
</evidence>
<name>A0A239S8V5_9BURK</name>
<keyword evidence="3" id="KW-1185">Reference proteome</keyword>
<organism evidence="2 3">
    <name type="scientific">Pandoraea sputorum</name>
    <dbReference type="NCBI Taxonomy" id="93222"/>
    <lineage>
        <taxon>Bacteria</taxon>
        <taxon>Pseudomonadati</taxon>
        <taxon>Pseudomonadota</taxon>
        <taxon>Betaproteobacteria</taxon>
        <taxon>Burkholderiales</taxon>
        <taxon>Burkholderiaceae</taxon>
        <taxon>Pandoraea</taxon>
    </lineage>
</organism>
<keyword evidence="1" id="KW-0732">Signal</keyword>
<proteinExistence type="predicted"/>
<reference evidence="2 3" key="1">
    <citation type="submission" date="2017-06" db="EMBL/GenBank/DDBJ databases">
        <authorList>
            <consortium name="Pathogen Informatics"/>
        </authorList>
    </citation>
    <scope>NUCLEOTIDE SEQUENCE [LARGE SCALE GENOMIC DNA]</scope>
    <source>
        <strain evidence="2 3">NCTC13161</strain>
    </source>
</reference>
<gene>
    <name evidence="2" type="ORF">SAMEA4530655_00689</name>
</gene>
<dbReference type="OrthoDB" id="8941471at2"/>
<protein>
    <submittedName>
        <fullName evidence="2">Uncharacterized protein</fullName>
    </submittedName>
</protein>
<dbReference type="GeneID" id="88093379"/>
<dbReference type="RefSeq" id="WP_150777138.1">
    <property type="nucleotide sequence ID" value="NZ_AP028930.1"/>
</dbReference>
<feature type="signal peptide" evidence="1">
    <location>
        <begin position="1"/>
        <end position="22"/>
    </location>
</feature>
<dbReference type="EMBL" id="LT906435">
    <property type="protein sequence ID" value="SNU81885.1"/>
    <property type="molecule type" value="Genomic_DNA"/>
</dbReference>
<sequence>MTCLNKWMIGACLATLSGVAMSQGVGTGSSEQMMMANLGPSPLPVRVPPPSAPISVAVVPAVPVTLYPFGREGPETPERVDRMTQADASAFLYTRIEAINSAAPSSVHGTASWIESPAAADTANAARATQSYLNIGPNRSPELSLVQWNNTDDKLGSDPKRGLSLKTEDWTVSASAKIPILRQKDLGATVYVKRRF</sequence>
<dbReference type="AlphaFoldDB" id="A0A239S8V5"/>
<dbReference type="Proteomes" id="UP000215126">
    <property type="component" value="Chromosome 1"/>
</dbReference>
<evidence type="ECO:0000313" key="2">
    <source>
        <dbReference type="EMBL" id="SNU81885.1"/>
    </source>
</evidence>
<evidence type="ECO:0000256" key="1">
    <source>
        <dbReference type="SAM" id="SignalP"/>
    </source>
</evidence>
<accession>A0A239S8V5</accession>
<feature type="chain" id="PRO_5013212590" evidence="1">
    <location>
        <begin position="23"/>
        <end position="196"/>
    </location>
</feature>